<protein>
    <recommendedName>
        <fullName evidence="4">ER-bound oxygenase mpaB/mpaB'/Rubber oxygenase catalytic domain-containing protein</fullName>
    </recommendedName>
</protein>
<accession>C5FHM0</accession>
<evidence type="ECO:0000256" key="1">
    <source>
        <dbReference type="SAM" id="Phobius"/>
    </source>
</evidence>
<evidence type="ECO:0000313" key="3">
    <source>
        <dbReference type="Proteomes" id="UP000002035"/>
    </source>
</evidence>
<dbReference type="HOGENOM" id="CLU_039076_0_0_1"/>
<dbReference type="AlphaFoldDB" id="C5FHM0"/>
<dbReference type="PANTHER" id="PTHR36124:SF1">
    <property type="entry name" value="ER-BOUND OXYGENASE MPAB_MPAB'_RUBBER OXYGENASE CATALYTIC DOMAIN-CONTAINING PROTEIN"/>
    <property type="match status" value="1"/>
</dbReference>
<dbReference type="EMBL" id="DS995702">
    <property type="protein sequence ID" value="EEQ28760.1"/>
    <property type="molecule type" value="Genomic_DNA"/>
</dbReference>
<dbReference type="Proteomes" id="UP000002035">
    <property type="component" value="Unassembled WGS sequence"/>
</dbReference>
<feature type="transmembrane region" description="Helical" evidence="1">
    <location>
        <begin position="15"/>
        <end position="35"/>
    </location>
</feature>
<reference evidence="3" key="1">
    <citation type="journal article" date="2012" name="MBio">
        <title>Comparative genome analysis of Trichophyton rubrum and related dermatophytes reveals candidate genes involved in infection.</title>
        <authorList>
            <person name="Martinez D.A."/>
            <person name="Oliver B.G."/>
            <person name="Graeser Y."/>
            <person name="Goldberg J.M."/>
            <person name="Li W."/>
            <person name="Martinez-Rossi N.M."/>
            <person name="Monod M."/>
            <person name="Shelest E."/>
            <person name="Barton R.C."/>
            <person name="Birch E."/>
            <person name="Brakhage A.A."/>
            <person name="Chen Z."/>
            <person name="Gurr S.J."/>
            <person name="Heiman D."/>
            <person name="Heitman J."/>
            <person name="Kosti I."/>
            <person name="Rossi A."/>
            <person name="Saif S."/>
            <person name="Samalova M."/>
            <person name="Saunders C.W."/>
            <person name="Shea T."/>
            <person name="Summerbell R.C."/>
            <person name="Xu J."/>
            <person name="Young S."/>
            <person name="Zeng Q."/>
            <person name="Birren B.W."/>
            <person name="Cuomo C.A."/>
            <person name="White T.C."/>
        </authorList>
    </citation>
    <scope>NUCLEOTIDE SEQUENCE [LARGE SCALE GENOMIC DNA]</scope>
    <source>
        <strain evidence="3">ATCC MYA-4605 / CBS 113480</strain>
    </source>
</reference>
<dbReference type="VEuPathDB" id="FungiDB:MCYG_01579"/>
<evidence type="ECO:0008006" key="4">
    <source>
        <dbReference type="Google" id="ProtNLM"/>
    </source>
</evidence>
<sequence length="428" mass="49799">MEHLTPLYTMASESLFTVPGMVCVGAAYLAMVQYLRFQRIRSLEKQYGYHTRESLKKMTNDEAWSIHQAMMTLEFPFFTLKGLQFALFKIGRVDFVEWQTYGIPTVSKLLVQTSELSNPETSPKRYADTSVLINEFVANPPTSDRALEALARMNFLHSNYRKAGKILDDDMLYTLSLFALEPSRWVDRYDWRKVSDLERCAAGTFWKSVGDAMDIEYDKLPSAATGFGDGIHWLEEIDAWSREYERKYMVPDEYNHQTANETVALLLYNAPEFLHPFMRKGVAFLMEDRLRVAMMYDRPEWMYRFIFSNILALRQFVARHLLLPRPYWRRAVRHVEGSHASAPFHALAWDNVPYYVKPTLWNRWGPEALFTRLLGKPVPGDDGDKYSPDGFNPPDVGPLRFSGKGKEYHDQMKKRLQAERTGQCPFIK</sequence>
<keyword evidence="1" id="KW-0472">Membrane</keyword>
<proteinExistence type="predicted"/>
<evidence type="ECO:0000313" key="2">
    <source>
        <dbReference type="EMBL" id="EEQ28760.1"/>
    </source>
</evidence>
<keyword evidence="3" id="KW-1185">Reference proteome</keyword>
<dbReference type="OrthoDB" id="545169at2759"/>
<dbReference type="RefSeq" id="XP_002848645.1">
    <property type="nucleotide sequence ID" value="XM_002848599.1"/>
</dbReference>
<keyword evidence="1" id="KW-0812">Transmembrane</keyword>
<dbReference type="GeneID" id="9230785"/>
<dbReference type="STRING" id="554155.C5FHM0"/>
<keyword evidence="1" id="KW-1133">Transmembrane helix</keyword>
<gene>
    <name evidence="2" type="ORF">MCYG_01579</name>
</gene>
<dbReference type="InterPro" id="IPR046366">
    <property type="entry name" value="MPAB"/>
</dbReference>
<dbReference type="eggNOG" id="ENOG502S1KN">
    <property type="taxonomic scope" value="Eukaryota"/>
</dbReference>
<name>C5FHM0_ARTOC</name>
<dbReference type="PANTHER" id="PTHR36124">
    <property type="match status" value="1"/>
</dbReference>
<dbReference type="GO" id="GO:0016491">
    <property type="term" value="F:oxidoreductase activity"/>
    <property type="evidence" value="ECO:0007669"/>
    <property type="project" value="InterPro"/>
</dbReference>
<organism evidence="2 3">
    <name type="scientific">Arthroderma otae (strain ATCC MYA-4605 / CBS 113480)</name>
    <name type="common">Microsporum canis</name>
    <dbReference type="NCBI Taxonomy" id="554155"/>
    <lineage>
        <taxon>Eukaryota</taxon>
        <taxon>Fungi</taxon>
        <taxon>Dikarya</taxon>
        <taxon>Ascomycota</taxon>
        <taxon>Pezizomycotina</taxon>
        <taxon>Eurotiomycetes</taxon>
        <taxon>Eurotiomycetidae</taxon>
        <taxon>Onygenales</taxon>
        <taxon>Arthrodermataceae</taxon>
        <taxon>Microsporum</taxon>
    </lineage>
</organism>
<dbReference type="OMA" id="IARTRWI"/>